<evidence type="ECO:0000256" key="1">
    <source>
        <dbReference type="SAM" id="MobiDB-lite"/>
    </source>
</evidence>
<evidence type="ECO:0000313" key="2">
    <source>
        <dbReference type="EMBL" id="BBY36221.1"/>
    </source>
</evidence>
<feature type="region of interest" description="Disordered" evidence="1">
    <location>
        <begin position="26"/>
        <end position="53"/>
    </location>
</feature>
<evidence type="ECO:0000313" key="3">
    <source>
        <dbReference type="Proteomes" id="UP000465812"/>
    </source>
</evidence>
<dbReference type="EMBL" id="AP022590">
    <property type="protein sequence ID" value="BBY36221.1"/>
    <property type="molecule type" value="Genomic_DNA"/>
</dbReference>
<name>A0ABM7JLA5_MYCNT</name>
<proteinExistence type="predicted"/>
<accession>A0ABM7JLA5</accession>
<dbReference type="Proteomes" id="UP000465812">
    <property type="component" value="Chromosome"/>
</dbReference>
<keyword evidence="3" id="KW-1185">Reference proteome</keyword>
<sequence length="72" mass="8017">MRRRLTYRRHMCFWCADRAIAHSQAHERVAGGGVRAPRHRDRRNSAVRVGSPAARPDPALALPFVCGIGNLA</sequence>
<gene>
    <name evidence="2" type="ORF">MMAN_03550</name>
</gene>
<protein>
    <submittedName>
        <fullName evidence="2">Uncharacterized protein</fullName>
    </submittedName>
</protein>
<organism evidence="2 3">
    <name type="scientific">Mycobacterium mantenii</name>
    <dbReference type="NCBI Taxonomy" id="560555"/>
    <lineage>
        <taxon>Bacteria</taxon>
        <taxon>Bacillati</taxon>
        <taxon>Actinomycetota</taxon>
        <taxon>Actinomycetes</taxon>
        <taxon>Mycobacteriales</taxon>
        <taxon>Mycobacteriaceae</taxon>
        <taxon>Mycobacterium</taxon>
        <taxon>Mycobacterium avium complex (MAC)</taxon>
    </lineage>
</organism>
<reference evidence="2 3" key="1">
    <citation type="journal article" date="2019" name="Emerg. Microbes Infect.">
        <title>Comprehensive subspecies identification of 175 nontuberculous mycobacteria species based on 7547 genomic profiles.</title>
        <authorList>
            <person name="Matsumoto Y."/>
            <person name="Kinjo T."/>
            <person name="Motooka D."/>
            <person name="Nabeya D."/>
            <person name="Jung N."/>
            <person name="Uechi K."/>
            <person name="Horii T."/>
            <person name="Iida T."/>
            <person name="Fujita J."/>
            <person name="Nakamura S."/>
        </authorList>
    </citation>
    <scope>NUCLEOTIDE SEQUENCE [LARGE SCALE GENOMIC DNA]</scope>
    <source>
        <strain evidence="2 3">JCM 18113</strain>
    </source>
</reference>